<accession>A0A094QBH8</accession>
<evidence type="ECO:0000256" key="8">
    <source>
        <dbReference type="ARBA" id="ARBA00023102"/>
    </source>
</evidence>
<dbReference type="UniPathway" id="UPA00031">
    <property type="reaction ID" value="UER00008"/>
</dbReference>
<evidence type="ECO:0000256" key="4">
    <source>
        <dbReference type="ARBA" id="ARBA00017720"/>
    </source>
</evidence>
<dbReference type="EMBL" id="JNSK01000001">
    <property type="protein sequence ID" value="KGA20762.1"/>
    <property type="molecule type" value="Genomic_DNA"/>
</dbReference>
<sequence>MNTILPQEIRELLKDSDALMPAIAQDSLSGEVLMLAFVNAESLALTIESGFATYFSRSRNQIWKKGETSGHLQKIVSISLDCDGDAILFQVIQEGSACHTGEFTCFHREVFPSRDADSNGITE</sequence>
<keyword evidence="5" id="KW-0963">Cytoplasm</keyword>
<keyword evidence="8" id="KW-0368">Histidine biosynthesis</keyword>
<evidence type="ECO:0000259" key="9">
    <source>
        <dbReference type="Pfam" id="PF01502"/>
    </source>
</evidence>
<comment type="catalytic activity">
    <reaction evidence="1">
        <text>1-(5-phospho-beta-D-ribosyl)-5'-AMP + H2O = 1-(5-phospho-beta-D-ribosyl)-5-[(5-phospho-beta-D-ribosylamino)methylideneamino]imidazole-4-carboxamide</text>
        <dbReference type="Rhea" id="RHEA:20049"/>
        <dbReference type="ChEBI" id="CHEBI:15377"/>
        <dbReference type="ChEBI" id="CHEBI:58435"/>
        <dbReference type="ChEBI" id="CHEBI:59457"/>
        <dbReference type="EC" id="3.5.4.19"/>
    </reaction>
</comment>
<name>A0A094QBH8_9ZZZZ</name>
<protein>
    <recommendedName>
        <fullName evidence="4">Histidine biosynthesis bifunctional protein HisIE</fullName>
        <ecNumber evidence="3">3.5.4.19</ecNumber>
    </recommendedName>
</protein>
<evidence type="ECO:0000256" key="2">
    <source>
        <dbReference type="ARBA" id="ARBA00005169"/>
    </source>
</evidence>
<dbReference type="EC" id="3.5.4.19" evidence="3"/>
<dbReference type="PANTHER" id="PTHR42945:SF1">
    <property type="entry name" value="HISTIDINE BIOSYNTHESIS BIFUNCTIONAL PROTEIN HIS7"/>
    <property type="match status" value="1"/>
</dbReference>
<dbReference type="HAMAP" id="MF_01021">
    <property type="entry name" value="HisI"/>
    <property type="match status" value="1"/>
</dbReference>
<dbReference type="PANTHER" id="PTHR42945">
    <property type="entry name" value="HISTIDINE BIOSYNTHESIS BIFUNCTIONAL PROTEIN"/>
    <property type="match status" value="1"/>
</dbReference>
<proteinExistence type="inferred from homology"/>
<evidence type="ECO:0000256" key="3">
    <source>
        <dbReference type="ARBA" id="ARBA00012721"/>
    </source>
</evidence>
<evidence type="ECO:0000256" key="7">
    <source>
        <dbReference type="ARBA" id="ARBA00022801"/>
    </source>
</evidence>
<comment type="pathway">
    <text evidence="2">Amino-acid biosynthesis; L-histidine biosynthesis; L-histidine from 5-phospho-alpha-D-ribose 1-diphosphate: step 3/9.</text>
</comment>
<dbReference type="InterPro" id="IPR038019">
    <property type="entry name" value="PRib_AMP_CycHydrolase_sf"/>
</dbReference>
<keyword evidence="7" id="KW-0378">Hydrolase</keyword>
<dbReference type="NCBIfam" id="NF000768">
    <property type="entry name" value="PRK00051.1"/>
    <property type="match status" value="1"/>
</dbReference>
<evidence type="ECO:0000256" key="6">
    <source>
        <dbReference type="ARBA" id="ARBA00022605"/>
    </source>
</evidence>
<keyword evidence="6" id="KW-0028">Amino-acid biosynthesis</keyword>
<dbReference type="FunFam" id="3.10.20.810:FF:000001">
    <property type="entry name" value="Histidine biosynthesis bifunctional protein HisIE"/>
    <property type="match status" value="1"/>
</dbReference>
<dbReference type="GO" id="GO:0004635">
    <property type="term" value="F:phosphoribosyl-AMP cyclohydrolase activity"/>
    <property type="evidence" value="ECO:0007669"/>
    <property type="project" value="UniProtKB-EC"/>
</dbReference>
<dbReference type="GO" id="GO:0004636">
    <property type="term" value="F:phosphoribosyl-ATP diphosphatase activity"/>
    <property type="evidence" value="ECO:0007669"/>
    <property type="project" value="UniProtKB-ARBA"/>
</dbReference>
<evidence type="ECO:0000313" key="10">
    <source>
        <dbReference type="EMBL" id="KGA20762.1"/>
    </source>
</evidence>
<organism evidence="10">
    <name type="scientific">freshwater metagenome</name>
    <dbReference type="NCBI Taxonomy" id="449393"/>
    <lineage>
        <taxon>unclassified sequences</taxon>
        <taxon>metagenomes</taxon>
        <taxon>ecological metagenomes</taxon>
    </lineage>
</organism>
<dbReference type="Gene3D" id="3.10.20.810">
    <property type="entry name" value="Phosphoribosyl-AMP cyclohydrolase"/>
    <property type="match status" value="1"/>
</dbReference>
<evidence type="ECO:0000256" key="5">
    <source>
        <dbReference type="ARBA" id="ARBA00022490"/>
    </source>
</evidence>
<reference evidence="10" key="1">
    <citation type="submission" date="2014-05" db="EMBL/GenBank/DDBJ databases">
        <title>Key roles for freshwater Actinobacteria revealed by deep metagenomic sequencing.</title>
        <authorList>
            <person name="Ghai R."/>
            <person name="Mizuno C.M."/>
            <person name="Picazo A."/>
            <person name="Camacho A."/>
            <person name="Rodriguez-Valera F."/>
        </authorList>
    </citation>
    <scope>NUCLEOTIDE SEQUENCE</scope>
</reference>
<dbReference type="InterPro" id="IPR026660">
    <property type="entry name" value="PRA-CH"/>
</dbReference>
<evidence type="ECO:0000256" key="1">
    <source>
        <dbReference type="ARBA" id="ARBA00000024"/>
    </source>
</evidence>
<dbReference type="SUPFAM" id="SSF141734">
    <property type="entry name" value="HisI-like"/>
    <property type="match status" value="1"/>
</dbReference>
<dbReference type="AlphaFoldDB" id="A0A094QBH8"/>
<feature type="domain" description="Phosphoribosyl-AMP cyclohydrolase" evidence="9">
    <location>
        <begin position="34"/>
        <end position="107"/>
    </location>
</feature>
<dbReference type="InterPro" id="IPR002496">
    <property type="entry name" value="PRib_AMP_CycHydrolase_dom"/>
</dbReference>
<comment type="caution">
    <text evidence="10">The sequence shown here is derived from an EMBL/GenBank/DDBJ whole genome shotgun (WGS) entry which is preliminary data.</text>
</comment>
<dbReference type="GO" id="GO:0000105">
    <property type="term" value="P:L-histidine biosynthetic process"/>
    <property type="evidence" value="ECO:0007669"/>
    <property type="project" value="UniProtKB-UniPathway"/>
</dbReference>
<dbReference type="Pfam" id="PF01502">
    <property type="entry name" value="PRA-CH"/>
    <property type="match status" value="1"/>
</dbReference>
<gene>
    <name evidence="10" type="ORF">GM50_0270</name>
</gene>